<organism evidence="1 2">
    <name type="scientific">Colletotrichum asianum</name>
    <dbReference type="NCBI Taxonomy" id="702518"/>
    <lineage>
        <taxon>Eukaryota</taxon>
        <taxon>Fungi</taxon>
        <taxon>Dikarya</taxon>
        <taxon>Ascomycota</taxon>
        <taxon>Pezizomycotina</taxon>
        <taxon>Sordariomycetes</taxon>
        <taxon>Hypocreomycetidae</taxon>
        <taxon>Glomerellales</taxon>
        <taxon>Glomerellaceae</taxon>
        <taxon>Colletotrichum</taxon>
        <taxon>Colletotrichum gloeosporioides species complex</taxon>
    </lineage>
</organism>
<name>A0A8H3WIC8_9PEZI</name>
<evidence type="ECO:0000313" key="1">
    <source>
        <dbReference type="EMBL" id="KAF0326850.1"/>
    </source>
</evidence>
<protein>
    <submittedName>
        <fullName evidence="1">Uncharacterized protein</fullName>
    </submittedName>
</protein>
<gene>
    <name evidence="1" type="ORF">GQ607_005908</name>
</gene>
<dbReference type="Proteomes" id="UP000434172">
    <property type="component" value="Unassembled WGS sequence"/>
</dbReference>
<accession>A0A8H3WIC8</accession>
<reference evidence="1 2" key="1">
    <citation type="submission" date="2019-12" db="EMBL/GenBank/DDBJ databases">
        <title>A genome sequence resource for the geographically widespread anthracnose pathogen Colletotrichum asianum.</title>
        <authorList>
            <person name="Meng Y."/>
        </authorList>
    </citation>
    <scope>NUCLEOTIDE SEQUENCE [LARGE SCALE GENOMIC DNA]</scope>
    <source>
        <strain evidence="1 2">ICMP 18580</strain>
    </source>
</reference>
<evidence type="ECO:0000313" key="2">
    <source>
        <dbReference type="Proteomes" id="UP000434172"/>
    </source>
</evidence>
<dbReference type="AlphaFoldDB" id="A0A8H3WIC8"/>
<keyword evidence="2" id="KW-1185">Reference proteome</keyword>
<feature type="non-terminal residue" evidence="1">
    <location>
        <position position="1"/>
    </location>
</feature>
<sequence>LPSVRRRRLSSCQTVYSFSFDNLAISATHCAVPQLGSYNSRVHGARSLASVTARGISDPVTFASPWQ</sequence>
<dbReference type="EMBL" id="WOWK01000027">
    <property type="protein sequence ID" value="KAF0326850.1"/>
    <property type="molecule type" value="Genomic_DNA"/>
</dbReference>
<comment type="caution">
    <text evidence="1">The sequence shown here is derived from an EMBL/GenBank/DDBJ whole genome shotgun (WGS) entry which is preliminary data.</text>
</comment>
<proteinExistence type="predicted"/>